<dbReference type="CDD" id="cd06222">
    <property type="entry name" value="RNase_H_like"/>
    <property type="match status" value="1"/>
</dbReference>
<dbReference type="Proteomes" id="UP001358586">
    <property type="component" value="Chromosome 8"/>
</dbReference>
<name>A0ABR0NXS0_GOSAR</name>
<dbReference type="InterPro" id="IPR002156">
    <property type="entry name" value="RNaseH_domain"/>
</dbReference>
<organism evidence="2 3">
    <name type="scientific">Gossypium arboreum</name>
    <name type="common">Tree cotton</name>
    <name type="synonym">Gossypium nanking</name>
    <dbReference type="NCBI Taxonomy" id="29729"/>
    <lineage>
        <taxon>Eukaryota</taxon>
        <taxon>Viridiplantae</taxon>
        <taxon>Streptophyta</taxon>
        <taxon>Embryophyta</taxon>
        <taxon>Tracheophyta</taxon>
        <taxon>Spermatophyta</taxon>
        <taxon>Magnoliopsida</taxon>
        <taxon>eudicotyledons</taxon>
        <taxon>Gunneridae</taxon>
        <taxon>Pentapetalae</taxon>
        <taxon>rosids</taxon>
        <taxon>malvids</taxon>
        <taxon>Malvales</taxon>
        <taxon>Malvaceae</taxon>
        <taxon>Malvoideae</taxon>
        <taxon>Gossypium</taxon>
    </lineage>
</organism>
<reference evidence="2 3" key="1">
    <citation type="submission" date="2023-03" db="EMBL/GenBank/DDBJ databases">
        <title>WGS of Gossypium arboreum.</title>
        <authorList>
            <person name="Yu D."/>
        </authorList>
    </citation>
    <scope>NUCLEOTIDE SEQUENCE [LARGE SCALE GENOMIC DNA]</scope>
    <source>
        <tissue evidence="2">Leaf</tissue>
    </source>
</reference>
<sequence length="127" mass="14356">MSCTGLVAKDSSEHAIGIRTIRNDYIPLVGAIEALACIQAVNMGAEIRLRDLTVKGNARKICKKLQANKPDRSLIMAYVVDLKEIRKSFQTCKFNYTPRSRNKVAHILARKTLKDERYTYLGTEILE</sequence>
<dbReference type="Pfam" id="PF13456">
    <property type="entry name" value="RVT_3"/>
    <property type="match status" value="1"/>
</dbReference>
<accession>A0ABR0NXS0</accession>
<dbReference type="InterPro" id="IPR036397">
    <property type="entry name" value="RNaseH_sf"/>
</dbReference>
<dbReference type="EMBL" id="JARKNE010000008">
    <property type="protein sequence ID" value="KAK5811142.1"/>
    <property type="molecule type" value="Genomic_DNA"/>
</dbReference>
<evidence type="ECO:0000259" key="1">
    <source>
        <dbReference type="Pfam" id="PF13456"/>
    </source>
</evidence>
<dbReference type="Gene3D" id="3.30.420.10">
    <property type="entry name" value="Ribonuclease H-like superfamily/Ribonuclease H"/>
    <property type="match status" value="1"/>
</dbReference>
<feature type="domain" description="RNase H type-1" evidence="1">
    <location>
        <begin position="33"/>
        <end position="111"/>
    </location>
</feature>
<protein>
    <recommendedName>
        <fullName evidence="1">RNase H type-1 domain-containing protein</fullName>
    </recommendedName>
</protein>
<keyword evidence="3" id="KW-1185">Reference proteome</keyword>
<proteinExistence type="predicted"/>
<gene>
    <name evidence="2" type="ORF">PVK06_026464</name>
</gene>
<dbReference type="InterPro" id="IPR044730">
    <property type="entry name" value="RNase_H-like_dom_plant"/>
</dbReference>
<evidence type="ECO:0000313" key="2">
    <source>
        <dbReference type="EMBL" id="KAK5811142.1"/>
    </source>
</evidence>
<evidence type="ECO:0000313" key="3">
    <source>
        <dbReference type="Proteomes" id="UP001358586"/>
    </source>
</evidence>
<comment type="caution">
    <text evidence="2">The sequence shown here is derived from an EMBL/GenBank/DDBJ whole genome shotgun (WGS) entry which is preliminary data.</text>
</comment>